<comment type="caution">
    <text evidence="1">The sequence shown here is derived from an EMBL/GenBank/DDBJ whole genome shotgun (WGS) entry which is preliminary data.</text>
</comment>
<name>A0ABW1M6Z6_9ACTN</name>
<organism evidence="1 2">
    <name type="scientific">Streptomyces pratens</name>
    <dbReference type="NCBI Taxonomy" id="887456"/>
    <lineage>
        <taxon>Bacteria</taxon>
        <taxon>Bacillati</taxon>
        <taxon>Actinomycetota</taxon>
        <taxon>Actinomycetes</taxon>
        <taxon>Kitasatosporales</taxon>
        <taxon>Streptomycetaceae</taxon>
        <taxon>Streptomyces</taxon>
    </lineage>
</organism>
<evidence type="ECO:0000313" key="2">
    <source>
        <dbReference type="Proteomes" id="UP001596242"/>
    </source>
</evidence>
<sequence length="158" mass="17105">MIPALSHQQLRGTCTALSSASLIRLVSEIDDHGAIPVRGLARTLADLSTRRIRQAIEQGDALGLLTRAPGSVGLSVAGRDLADIYDATARWARRRNYPTPLCDFAGRIQHTFALLGTPAAGTQGPDGERDAELGRIHRLMTEWVHTHQRNRSTHGVAA</sequence>
<dbReference type="RefSeq" id="WP_386403794.1">
    <property type="nucleotide sequence ID" value="NZ_JBHSPT010000083.1"/>
</dbReference>
<accession>A0ABW1M6Z6</accession>
<protein>
    <submittedName>
        <fullName evidence="1">Uncharacterized protein</fullName>
    </submittedName>
</protein>
<gene>
    <name evidence="1" type="ORF">ACFP50_29900</name>
</gene>
<evidence type="ECO:0000313" key="1">
    <source>
        <dbReference type="EMBL" id="MFC6059469.1"/>
    </source>
</evidence>
<proteinExistence type="predicted"/>
<keyword evidence="2" id="KW-1185">Reference proteome</keyword>
<dbReference type="EMBL" id="JBHSPT010000083">
    <property type="protein sequence ID" value="MFC6059469.1"/>
    <property type="molecule type" value="Genomic_DNA"/>
</dbReference>
<dbReference type="Proteomes" id="UP001596242">
    <property type="component" value="Unassembled WGS sequence"/>
</dbReference>
<reference evidence="2" key="1">
    <citation type="journal article" date="2019" name="Int. J. Syst. Evol. Microbiol.">
        <title>The Global Catalogue of Microorganisms (GCM) 10K type strain sequencing project: providing services to taxonomists for standard genome sequencing and annotation.</title>
        <authorList>
            <consortium name="The Broad Institute Genomics Platform"/>
            <consortium name="The Broad Institute Genome Sequencing Center for Infectious Disease"/>
            <person name="Wu L."/>
            <person name="Ma J."/>
        </authorList>
    </citation>
    <scope>NUCLEOTIDE SEQUENCE [LARGE SCALE GENOMIC DNA]</scope>
    <source>
        <strain evidence="2">JCM 12763</strain>
    </source>
</reference>